<feature type="compositionally biased region" description="Low complexity" evidence="1">
    <location>
        <begin position="28"/>
        <end position="40"/>
    </location>
</feature>
<organism evidence="2 3">
    <name type="scientific">Liparis tanakae</name>
    <name type="common">Tanaka's snailfish</name>
    <dbReference type="NCBI Taxonomy" id="230148"/>
    <lineage>
        <taxon>Eukaryota</taxon>
        <taxon>Metazoa</taxon>
        <taxon>Chordata</taxon>
        <taxon>Craniata</taxon>
        <taxon>Vertebrata</taxon>
        <taxon>Euteleostomi</taxon>
        <taxon>Actinopterygii</taxon>
        <taxon>Neopterygii</taxon>
        <taxon>Teleostei</taxon>
        <taxon>Neoteleostei</taxon>
        <taxon>Acanthomorphata</taxon>
        <taxon>Eupercaria</taxon>
        <taxon>Perciformes</taxon>
        <taxon>Cottioidei</taxon>
        <taxon>Cottales</taxon>
        <taxon>Liparidae</taxon>
        <taxon>Liparis</taxon>
    </lineage>
</organism>
<accession>A0A4Z2E295</accession>
<keyword evidence="3" id="KW-1185">Reference proteome</keyword>
<sequence length="62" mass="6927">MELRVSIDSILRCRVCDWDVESVRTREGSSSSINPPSSSSSPPPSSELEPPSPERRERRSPD</sequence>
<dbReference type="Proteomes" id="UP000314294">
    <property type="component" value="Unassembled WGS sequence"/>
</dbReference>
<comment type="caution">
    <text evidence="2">The sequence shown here is derived from an EMBL/GenBank/DDBJ whole genome shotgun (WGS) entry which is preliminary data.</text>
</comment>
<reference evidence="2 3" key="1">
    <citation type="submission" date="2019-03" db="EMBL/GenBank/DDBJ databases">
        <title>First draft genome of Liparis tanakae, snailfish: a comprehensive survey of snailfish specific genes.</title>
        <authorList>
            <person name="Kim W."/>
            <person name="Song I."/>
            <person name="Jeong J.-H."/>
            <person name="Kim D."/>
            <person name="Kim S."/>
            <person name="Ryu S."/>
            <person name="Song J.Y."/>
            <person name="Lee S.K."/>
        </authorList>
    </citation>
    <scope>NUCLEOTIDE SEQUENCE [LARGE SCALE GENOMIC DNA]</scope>
    <source>
        <tissue evidence="2">Muscle</tissue>
    </source>
</reference>
<proteinExistence type="predicted"/>
<dbReference type="EMBL" id="SRLO01020605">
    <property type="protein sequence ID" value="TNN22889.1"/>
    <property type="molecule type" value="Genomic_DNA"/>
</dbReference>
<evidence type="ECO:0000313" key="2">
    <source>
        <dbReference type="EMBL" id="TNN22889.1"/>
    </source>
</evidence>
<evidence type="ECO:0000256" key="1">
    <source>
        <dbReference type="SAM" id="MobiDB-lite"/>
    </source>
</evidence>
<feature type="region of interest" description="Disordered" evidence="1">
    <location>
        <begin position="22"/>
        <end position="62"/>
    </location>
</feature>
<protein>
    <submittedName>
        <fullName evidence="2">Uncharacterized protein</fullName>
    </submittedName>
</protein>
<gene>
    <name evidence="2" type="ORF">EYF80_066995</name>
</gene>
<dbReference type="AlphaFoldDB" id="A0A4Z2E295"/>
<evidence type="ECO:0000313" key="3">
    <source>
        <dbReference type="Proteomes" id="UP000314294"/>
    </source>
</evidence>
<name>A0A4Z2E295_9TELE</name>
<feature type="compositionally biased region" description="Basic and acidic residues" evidence="1">
    <location>
        <begin position="52"/>
        <end position="62"/>
    </location>
</feature>